<dbReference type="SUPFAM" id="SSF51230">
    <property type="entry name" value="Single hybrid motif"/>
    <property type="match status" value="1"/>
</dbReference>
<evidence type="ECO:0000259" key="10">
    <source>
        <dbReference type="PROSITE" id="PS50968"/>
    </source>
</evidence>
<dbReference type="PROSITE" id="PS00188">
    <property type="entry name" value="BIOTIN"/>
    <property type="match status" value="1"/>
</dbReference>
<dbReference type="OrthoDB" id="9811735at2"/>
<dbReference type="AlphaFoldDB" id="A0A563VMR1"/>
<accession>A0A563VMR1</accession>
<dbReference type="InterPro" id="IPR001882">
    <property type="entry name" value="Biotin_BS"/>
</dbReference>
<evidence type="ECO:0000256" key="1">
    <source>
        <dbReference type="ARBA" id="ARBA00005194"/>
    </source>
</evidence>
<evidence type="ECO:0000256" key="2">
    <source>
        <dbReference type="ARBA" id="ARBA00017562"/>
    </source>
</evidence>
<feature type="compositionally biased region" description="Low complexity" evidence="9">
    <location>
        <begin position="49"/>
        <end position="65"/>
    </location>
</feature>
<evidence type="ECO:0000313" key="12">
    <source>
        <dbReference type="Proteomes" id="UP000320055"/>
    </source>
</evidence>
<gene>
    <name evidence="11" type="primary">accB</name>
    <name evidence="11" type="ORF">H1P_1570008</name>
</gene>
<comment type="function">
    <text evidence="8">This protein is a component of the acetyl coenzyme A carboxylase complex; first, biotin carboxylase catalyzes the carboxylation of the carrier protein and then the transcarboxylase transfers the carboxyl group to form malonyl-CoA.</text>
</comment>
<reference evidence="11 12" key="1">
    <citation type="submission" date="2019-01" db="EMBL/GenBank/DDBJ databases">
        <authorList>
            <person name="Brito A."/>
        </authorList>
    </citation>
    <scope>NUCLEOTIDE SEQUENCE [LARGE SCALE GENOMIC DNA]</scope>
    <source>
        <strain evidence="11">1</strain>
    </source>
</reference>
<dbReference type="RefSeq" id="WP_144870666.1">
    <property type="nucleotide sequence ID" value="NZ_LR213908.1"/>
</dbReference>
<organism evidence="11 12">
    <name type="scientific">Hyella patelloides LEGE 07179</name>
    <dbReference type="NCBI Taxonomy" id="945734"/>
    <lineage>
        <taxon>Bacteria</taxon>
        <taxon>Bacillati</taxon>
        <taxon>Cyanobacteriota</taxon>
        <taxon>Cyanophyceae</taxon>
        <taxon>Pleurocapsales</taxon>
        <taxon>Hyellaceae</taxon>
        <taxon>Hyella</taxon>
    </lineage>
</organism>
<dbReference type="PRINTS" id="PR01071">
    <property type="entry name" value="ACOABIOTINCC"/>
</dbReference>
<evidence type="ECO:0000256" key="5">
    <source>
        <dbReference type="ARBA" id="ARBA00023098"/>
    </source>
</evidence>
<evidence type="ECO:0000313" key="11">
    <source>
        <dbReference type="EMBL" id="VEP12623.1"/>
    </source>
</evidence>
<dbReference type="FunFam" id="2.40.50.100:FF:000003">
    <property type="entry name" value="Acetyl-CoA carboxylase biotin carboxyl carrier protein"/>
    <property type="match status" value="1"/>
</dbReference>
<dbReference type="UniPathway" id="UPA00094"/>
<proteinExistence type="predicted"/>
<name>A0A563VMR1_9CYAN</name>
<dbReference type="CDD" id="cd06850">
    <property type="entry name" value="biotinyl_domain"/>
    <property type="match status" value="1"/>
</dbReference>
<dbReference type="GO" id="GO:0003989">
    <property type="term" value="F:acetyl-CoA carboxylase activity"/>
    <property type="evidence" value="ECO:0007669"/>
    <property type="project" value="InterPro"/>
</dbReference>
<evidence type="ECO:0000256" key="6">
    <source>
        <dbReference type="ARBA" id="ARBA00023160"/>
    </source>
</evidence>
<evidence type="ECO:0000256" key="4">
    <source>
        <dbReference type="ARBA" id="ARBA00022832"/>
    </source>
</evidence>
<sequence>MSVDFQQLRELIGAIANTDITELTLKSDDFELQVKKGSVASNQELVDSVPDTIPTPIQPTAITPVATPPTTPVSEPTSPLAEQQKWVEITSPMVGTFYRAPTPDEPPFVDVGELISKGDTVCIIEAMKLMNDIDAEVSGEIMEIVVQNGEPVEFGQVLMRVNPGN</sequence>
<keyword evidence="5 8" id="KW-0443">Lipid metabolism</keyword>
<dbReference type="GO" id="GO:0006633">
    <property type="term" value="P:fatty acid biosynthetic process"/>
    <property type="evidence" value="ECO:0007669"/>
    <property type="project" value="UniProtKB-UniPathway"/>
</dbReference>
<evidence type="ECO:0000256" key="8">
    <source>
        <dbReference type="RuleBase" id="RU364072"/>
    </source>
</evidence>
<keyword evidence="12" id="KW-1185">Reference proteome</keyword>
<dbReference type="InterPro" id="IPR050709">
    <property type="entry name" value="Biotin_Carboxyl_Carrier/Decarb"/>
</dbReference>
<evidence type="ECO:0000256" key="3">
    <source>
        <dbReference type="ARBA" id="ARBA00022516"/>
    </source>
</evidence>
<dbReference type="PROSITE" id="PS50968">
    <property type="entry name" value="BIOTINYL_LIPOYL"/>
    <property type="match status" value="1"/>
</dbReference>
<dbReference type="NCBIfam" id="TIGR00531">
    <property type="entry name" value="BCCP"/>
    <property type="match status" value="1"/>
</dbReference>
<dbReference type="Proteomes" id="UP000320055">
    <property type="component" value="Unassembled WGS sequence"/>
</dbReference>
<feature type="region of interest" description="Disordered" evidence="9">
    <location>
        <begin position="49"/>
        <end position="80"/>
    </location>
</feature>
<dbReference type="NCBIfam" id="NF005457">
    <property type="entry name" value="PRK07051.1"/>
    <property type="match status" value="1"/>
</dbReference>
<dbReference type="GO" id="GO:0009317">
    <property type="term" value="C:acetyl-CoA carboxylase complex"/>
    <property type="evidence" value="ECO:0007669"/>
    <property type="project" value="InterPro"/>
</dbReference>
<keyword evidence="4 8" id="KW-0276">Fatty acid metabolism</keyword>
<dbReference type="InterPro" id="IPR011053">
    <property type="entry name" value="Single_hybrid_motif"/>
</dbReference>
<keyword evidence="6 8" id="KW-0275">Fatty acid biosynthesis</keyword>
<keyword evidence="7 8" id="KW-0092">Biotin</keyword>
<dbReference type="InterPro" id="IPR001249">
    <property type="entry name" value="AcCoA_biotinCC"/>
</dbReference>
<feature type="domain" description="Lipoyl-binding" evidence="10">
    <location>
        <begin position="86"/>
        <end position="162"/>
    </location>
</feature>
<dbReference type="PANTHER" id="PTHR45266:SF3">
    <property type="entry name" value="OXALOACETATE DECARBOXYLASE ALPHA CHAIN"/>
    <property type="match status" value="1"/>
</dbReference>
<dbReference type="EMBL" id="CAACVJ010000065">
    <property type="protein sequence ID" value="VEP12623.1"/>
    <property type="molecule type" value="Genomic_DNA"/>
</dbReference>
<dbReference type="InterPro" id="IPR000089">
    <property type="entry name" value="Biotin_lipoyl"/>
</dbReference>
<protein>
    <recommendedName>
        <fullName evidence="2 8">Biotin carboxyl carrier protein of acetyl-CoA carboxylase</fullName>
    </recommendedName>
</protein>
<evidence type="ECO:0000256" key="7">
    <source>
        <dbReference type="ARBA" id="ARBA00023267"/>
    </source>
</evidence>
<evidence type="ECO:0000256" key="9">
    <source>
        <dbReference type="SAM" id="MobiDB-lite"/>
    </source>
</evidence>
<comment type="pathway">
    <text evidence="1 8">Lipid metabolism; fatty acid biosynthesis.</text>
</comment>
<dbReference type="PANTHER" id="PTHR45266">
    <property type="entry name" value="OXALOACETATE DECARBOXYLASE ALPHA CHAIN"/>
    <property type="match status" value="1"/>
</dbReference>
<dbReference type="Pfam" id="PF00364">
    <property type="entry name" value="Biotin_lipoyl"/>
    <property type="match status" value="1"/>
</dbReference>
<keyword evidence="3 8" id="KW-0444">Lipid biosynthesis</keyword>
<dbReference type="Gene3D" id="2.40.50.100">
    <property type="match status" value="1"/>
</dbReference>